<dbReference type="AlphaFoldDB" id="A0AAD6LK27"/>
<evidence type="ECO:0000313" key="1">
    <source>
        <dbReference type="EMBL" id="KAJ6968568.1"/>
    </source>
</evidence>
<keyword evidence="2" id="KW-1185">Reference proteome</keyword>
<accession>A0AAD6LK27</accession>
<sequence>MVLKMGHILWIRAEWSSNNSMSS</sequence>
<dbReference type="Proteomes" id="UP001164929">
    <property type="component" value="Chromosome 16"/>
</dbReference>
<organism evidence="1 2">
    <name type="scientific">Populus alba x Populus x berolinensis</name>
    <dbReference type="NCBI Taxonomy" id="444605"/>
    <lineage>
        <taxon>Eukaryota</taxon>
        <taxon>Viridiplantae</taxon>
        <taxon>Streptophyta</taxon>
        <taxon>Embryophyta</taxon>
        <taxon>Tracheophyta</taxon>
        <taxon>Spermatophyta</taxon>
        <taxon>Magnoliopsida</taxon>
        <taxon>eudicotyledons</taxon>
        <taxon>Gunneridae</taxon>
        <taxon>Pentapetalae</taxon>
        <taxon>rosids</taxon>
        <taxon>fabids</taxon>
        <taxon>Malpighiales</taxon>
        <taxon>Salicaceae</taxon>
        <taxon>Saliceae</taxon>
        <taxon>Populus</taxon>
    </lineage>
</organism>
<comment type="caution">
    <text evidence="1">The sequence shown here is derived from an EMBL/GenBank/DDBJ whole genome shotgun (WGS) entry which is preliminary data.</text>
</comment>
<proteinExistence type="predicted"/>
<dbReference type="EMBL" id="JAQIZT010000016">
    <property type="protein sequence ID" value="KAJ6968568.1"/>
    <property type="molecule type" value="Genomic_DNA"/>
</dbReference>
<protein>
    <submittedName>
        <fullName evidence="1">Uncharacterized protein</fullName>
    </submittedName>
</protein>
<reference evidence="1 2" key="1">
    <citation type="journal article" date="2023" name="Mol. Ecol. Resour.">
        <title>Chromosome-level genome assembly of a triploid poplar Populus alba 'Berolinensis'.</title>
        <authorList>
            <person name="Chen S."/>
            <person name="Yu Y."/>
            <person name="Wang X."/>
            <person name="Wang S."/>
            <person name="Zhang T."/>
            <person name="Zhou Y."/>
            <person name="He R."/>
            <person name="Meng N."/>
            <person name="Wang Y."/>
            <person name="Liu W."/>
            <person name="Liu Z."/>
            <person name="Liu J."/>
            <person name="Guo Q."/>
            <person name="Huang H."/>
            <person name="Sederoff R.R."/>
            <person name="Wang G."/>
            <person name="Qu G."/>
            <person name="Chen S."/>
        </authorList>
    </citation>
    <scope>NUCLEOTIDE SEQUENCE [LARGE SCALE GENOMIC DNA]</scope>
    <source>
        <strain evidence="1">SC-2020</strain>
    </source>
</reference>
<gene>
    <name evidence="1" type="ORF">NC653_036528</name>
</gene>
<name>A0AAD6LK27_9ROSI</name>
<evidence type="ECO:0000313" key="2">
    <source>
        <dbReference type="Proteomes" id="UP001164929"/>
    </source>
</evidence>